<protein>
    <recommendedName>
        <fullName evidence="4">Lipoprotein</fullName>
    </recommendedName>
</protein>
<keyword evidence="3" id="KW-1185">Reference proteome</keyword>
<feature type="chain" id="PRO_5046043158" description="Lipoprotein" evidence="1">
    <location>
        <begin position="21"/>
        <end position="72"/>
    </location>
</feature>
<evidence type="ECO:0000313" key="2">
    <source>
        <dbReference type="EMBL" id="MET4569549.1"/>
    </source>
</evidence>
<evidence type="ECO:0000256" key="1">
    <source>
        <dbReference type="SAM" id="SignalP"/>
    </source>
</evidence>
<evidence type="ECO:0000313" key="3">
    <source>
        <dbReference type="Proteomes" id="UP001549251"/>
    </source>
</evidence>
<dbReference type="Proteomes" id="UP001549251">
    <property type="component" value="Unassembled WGS sequence"/>
</dbReference>
<accession>A0ABV2PWX6</accession>
<dbReference type="RefSeq" id="WP_354549153.1">
    <property type="nucleotide sequence ID" value="NZ_JBEPSD010000001.1"/>
</dbReference>
<dbReference type="EMBL" id="JBEPSD010000001">
    <property type="protein sequence ID" value="MET4569549.1"/>
    <property type="molecule type" value="Genomic_DNA"/>
</dbReference>
<comment type="caution">
    <text evidence="2">The sequence shown here is derived from an EMBL/GenBank/DDBJ whole genome shotgun (WGS) entry which is preliminary data.</text>
</comment>
<reference evidence="2 3" key="1">
    <citation type="submission" date="2024-06" db="EMBL/GenBank/DDBJ databases">
        <title>Sorghum-associated microbial communities from plants grown in Nebraska, USA.</title>
        <authorList>
            <person name="Schachtman D."/>
        </authorList>
    </citation>
    <scope>NUCLEOTIDE SEQUENCE [LARGE SCALE GENOMIC DNA]</scope>
    <source>
        <strain evidence="2 3">1757</strain>
    </source>
</reference>
<name>A0ABV2PWX6_9GAMM</name>
<gene>
    <name evidence="2" type="ORF">ABIE04_001876</name>
</gene>
<proteinExistence type="predicted"/>
<keyword evidence="1" id="KW-0732">Signal</keyword>
<feature type="signal peptide" evidence="1">
    <location>
        <begin position="1"/>
        <end position="20"/>
    </location>
</feature>
<organism evidence="2 3">
    <name type="scientific">Rhodanobacter soli</name>
    <dbReference type="NCBI Taxonomy" id="590609"/>
    <lineage>
        <taxon>Bacteria</taxon>
        <taxon>Pseudomonadati</taxon>
        <taxon>Pseudomonadota</taxon>
        <taxon>Gammaproteobacteria</taxon>
        <taxon>Lysobacterales</taxon>
        <taxon>Rhodanobacteraceae</taxon>
        <taxon>Rhodanobacter</taxon>
    </lineage>
</organism>
<sequence length="72" mass="7598">MNTSIAVAVVAAALVGCASAPMNRDALRQHAERNCRVQSAVSRAYAIDSTGASMHSVAYVRCLRATGFKTEI</sequence>
<evidence type="ECO:0008006" key="4">
    <source>
        <dbReference type="Google" id="ProtNLM"/>
    </source>
</evidence>